<dbReference type="Proteomes" id="UP001307889">
    <property type="component" value="Chromosome 11"/>
</dbReference>
<name>A0ABN7B7M8_9HEMI</name>
<evidence type="ECO:0000313" key="8">
    <source>
        <dbReference type="EMBL" id="BET00378.1"/>
    </source>
</evidence>
<dbReference type="Pfam" id="PF01055">
    <property type="entry name" value="Glyco_hydro_31_2nd"/>
    <property type="match status" value="1"/>
</dbReference>
<accession>A0ABN7B7M8</accession>
<evidence type="ECO:0000256" key="4">
    <source>
        <dbReference type="RuleBase" id="RU361185"/>
    </source>
</evidence>
<feature type="signal peptide" evidence="5">
    <location>
        <begin position="1"/>
        <end position="26"/>
    </location>
</feature>
<keyword evidence="3 4" id="KW-0326">Glycosidase</keyword>
<dbReference type="SUPFAM" id="SSF51011">
    <property type="entry name" value="Glycosyl hydrolase domain"/>
    <property type="match status" value="1"/>
</dbReference>
<dbReference type="Gene3D" id="3.20.20.80">
    <property type="entry name" value="Glycosidases"/>
    <property type="match status" value="1"/>
</dbReference>
<proteinExistence type="inferred from homology"/>
<feature type="domain" description="Glycosyl hydrolase family 31 C-terminal" evidence="7">
    <location>
        <begin position="571"/>
        <end position="653"/>
    </location>
</feature>
<dbReference type="SUPFAM" id="SSF51445">
    <property type="entry name" value="(Trans)glycosidases"/>
    <property type="match status" value="1"/>
</dbReference>
<reference evidence="8 9" key="1">
    <citation type="submission" date="2023-09" db="EMBL/GenBank/DDBJ databases">
        <title>Nesidiocoris tenuis whole genome shotgun sequence.</title>
        <authorList>
            <person name="Shibata T."/>
            <person name="Shimoda M."/>
            <person name="Kobayashi T."/>
            <person name="Uehara T."/>
        </authorList>
    </citation>
    <scope>NUCLEOTIDE SEQUENCE [LARGE SCALE GENOMIC DNA]</scope>
    <source>
        <strain evidence="8 9">Japan</strain>
    </source>
</reference>
<dbReference type="Pfam" id="PF21365">
    <property type="entry name" value="Glyco_hydro_31_3rd"/>
    <property type="match status" value="1"/>
</dbReference>
<feature type="chain" id="PRO_5046103192" evidence="5">
    <location>
        <begin position="27"/>
        <end position="655"/>
    </location>
</feature>
<comment type="similarity">
    <text evidence="1 4">Belongs to the glycosyl hydrolase 31 family.</text>
</comment>
<dbReference type="PANTHER" id="PTHR43053:SF4">
    <property type="entry name" value="MYOGENESIS-REGULATING GLYCOSIDASE"/>
    <property type="match status" value="1"/>
</dbReference>
<dbReference type="InterPro" id="IPR013780">
    <property type="entry name" value="Glyco_hydro_b"/>
</dbReference>
<organism evidence="8 9">
    <name type="scientific">Nesidiocoris tenuis</name>
    <dbReference type="NCBI Taxonomy" id="355587"/>
    <lineage>
        <taxon>Eukaryota</taxon>
        <taxon>Metazoa</taxon>
        <taxon>Ecdysozoa</taxon>
        <taxon>Arthropoda</taxon>
        <taxon>Hexapoda</taxon>
        <taxon>Insecta</taxon>
        <taxon>Pterygota</taxon>
        <taxon>Neoptera</taxon>
        <taxon>Paraneoptera</taxon>
        <taxon>Hemiptera</taxon>
        <taxon>Heteroptera</taxon>
        <taxon>Panheteroptera</taxon>
        <taxon>Cimicomorpha</taxon>
        <taxon>Miridae</taxon>
        <taxon>Dicyphina</taxon>
        <taxon>Nesidiocoris</taxon>
    </lineage>
</organism>
<sequence>MMVGHHSGRLVSRVAVLLLSASIVAGRSWNAPRPSKDLYTNVLLTKSSAAVVYIKAYLDGDRLVDLDPSDVSFTVDFGTNIGTPAEEYCEHLHCVSWTARNGSRAAELVVKLADDQYALSTSNNPQKLQVAVKGPAHRYIFHHKGEQLFGGPVDDYYPSNSDVKIDAPSTTHEGGRRGPQFANAVVERIWYTSAGRGIRVSEDTPLFFSQNETTLVLTAKNALPYPTDKADVVSKIDLCLKDDIKQAWLCFNEGHKKPSPPDVAVRKPTLSTWVYYEREISQDIILDFANQMKDNNLDVGILGIDDGWETCYGSQIVNTTKFPDMKKLIDQLHEMNLTVTFWVHPFVNVECEAHERLSDHLVRYDNGTIVDTVWWNGKGALINFLNESTTEFYTERLRKLQEDYGVDGFKFDAGEISYVYDLNQHFKIDVPNMYTKKYVEMAAKFGPIGEVRVGAGTFDQPIRQRLQDTNSSWSIEEHGLKAVIPAMLQLTVLGYGATIPDMVGGNAYTQDVDKELLIRWSELTTFMPNMQFSYPPWKFDEEALKIIRQNIDVHYKYSSYMMDLFFSNEPTPVVAPLWWIDPTEPEALTRNDEFLVGDQILVAPVVEKGADKRDIYFPSGIWLDVETGITYEGPKTIKDFPAPLEKLPWFLRQQY</sequence>
<dbReference type="EMBL" id="AP028919">
    <property type="protein sequence ID" value="BET00378.1"/>
    <property type="molecule type" value="Genomic_DNA"/>
</dbReference>
<gene>
    <name evidence="8" type="ORF">NTJ_13194</name>
</gene>
<keyword evidence="2 4" id="KW-0378">Hydrolase</keyword>
<dbReference type="InterPro" id="IPR017853">
    <property type="entry name" value="GH"/>
</dbReference>
<dbReference type="InterPro" id="IPR048395">
    <property type="entry name" value="Glyco_hydro_31_C"/>
</dbReference>
<protein>
    <submittedName>
        <fullName evidence="8">Kiaa1161</fullName>
    </submittedName>
</protein>
<dbReference type="PANTHER" id="PTHR43053">
    <property type="entry name" value="GLYCOSIDASE FAMILY 31"/>
    <property type="match status" value="1"/>
</dbReference>
<evidence type="ECO:0000256" key="5">
    <source>
        <dbReference type="SAM" id="SignalP"/>
    </source>
</evidence>
<keyword evidence="9" id="KW-1185">Reference proteome</keyword>
<dbReference type="Gene3D" id="2.60.40.1180">
    <property type="entry name" value="Golgi alpha-mannosidase II"/>
    <property type="match status" value="1"/>
</dbReference>
<evidence type="ECO:0000256" key="1">
    <source>
        <dbReference type="ARBA" id="ARBA00007806"/>
    </source>
</evidence>
<dbReference type="CDD" id="cd06592">
    <property type="entry name" value="GH31_NET37"/>
    <property type="match status" value="1"/>
</dbReference>
<feature type="domain" description="Glycoside hydrolase family 31 TIM barrel" evidence="6">
    <location>
        <begin position="270"/>
        <end position="562"/>
    </location>
</feature>
<evidence type="ECO:0000313" key="9">
    <source>
        <dbReference type="Proteomes" id="UP001307889"/>
    </source>
</evidence>
<evidence type="ECO:0000259" key="7">
    <source>
        <dbReference type="Pfam" id="PF21365"/>
    </source>
</evidence>
<evidence type="ECO:0000256" key="2">
    <source>
        <dbReference type="ARBA" id="ARBA00022801"/>
    </source>
</evidence>
<evidence type="ECO:0000256" key="3">
    <source>
        <dbReference type="ARBA" id="ARBA00023295"/>
    </source>
</evidence>
<evidence type="ECO:0000259" key="6">
    <source>
        <dbReference type="Pfam" id="PF01055"/>
    </source>
</evidence>
<dbReference type="InterPro" id="IPR000322">
    <property type="entry name" value="Glyco_hydro_31_TIM"/>
</dbReference>
<dbReference type="InterPro" id="IPR050985">
    <property type="entry name" value="Alpha-glycosidase_related"/>
</dbReference>
<keyword evidence="5" id="KW-0732">Signal</keyword>